<dbReference type="InterPro" id="IPR027417">
    <property type="entry name" value="P-loop_NTPase"/>
</dbReference>
<dbReference type="EC" id="2.7.1.48" evidence="2"/>
<dbReference type="RefSeq" id="WP_007413508.1">
    <property type="nucleotide sequence ID" value="NZ_ABOX02000004.1"/>
</dbReference>
<sequence precursor="true">MKPKHVSPLLVAIVGGSGAGKSWLADQLQKLLGDKAGRISQDDFYRDRSHLPPGRRALVNFDHPRAIDWAALEAALKDCLAGKPTWLPQYDFATHSRLPKCILFKPKPVIILDGLWLLRRPSLRRLFQVRIFIDCPTKLRLHRRLGRDLLIRGRDQSSVQNQFWKMVEPMNALYVAPQSKWAHILLDTPFSKSEVRRLAGELLAQVKS</sequence>
<comment type="caution">
    <text evidence="2">The sequence shown here is derived from an EMBL/GenBank/DDBJ whole genome shotgun (WGS) entry which is preliminary data.</text>
</comment>
<organism evidence="2 3">
    <name type="scientific">Pedosphaera parvula (strain Ellin514)</name>
    <dbReference type="NCBI Taxonomy" id="320771"/>
    <lineage>
        <taxon>Bacteria</taxon>
        <taxon>Pseudomonadati</taxon>
        <taxon>Verrucomicrobiota</taxon>
        <taxon>Pedosphaerae</taxon>
        <taxon>Pedosphaerales</taxon>
        <taxon>Pedosphaeraceae</taxon>
        <taxon>Pedosphaera</taxon>
    </lineage>
</organism>
<dbReference type="SUPFAM" id="SSF52540">
    <property type="entry name" value="P-loop containing nucleoside triphosphate hydrolases"/>
    <property type="match status" value="1"/>
</dbReference>
<dbReference type="PRINTS" id="PR00988">
    <property type="entry name" value="URIDINKINASE"/>
</dbReference>
<protein>
    <submittedName>
        <fullName evidence="2">Uridine kinase</fullName>
        <ecNumber evidence="2">2.7.1.48</ecNumber>
    </submittedName>
</protein>
<gene>
    <name evidence="2" type="ORF">Cflav_PD5263</name>
</gene>
<dbReference type="GO" id="GO:0004849">
    <property type="term" value="F:uridine kinase activity"/>
    <property type="evidence" value="ECO:0007669"/>
    <property type="project" value="UniProtKB-EC"/>
</dbReference>
<reference evidence="2 3" key="1">
    <citation type="journal article" date="2011" name="J. Bacteriol.">
        <title>Genome sequence of 'Pedosphaera parvula' Ellin514, an aerobic Verrucomicrobial isolate from pasture soil.</title>
        <authorList>
            <person name="Kant R."/>
            <person name="van Passel M.W."/>
            <person name="Sangwan P."/>
            <person name="Palva A."/>
            <person name="Lucas S."/>
            <person name="Copeland A."/>
            <person name="Lapidus A."/>
            <person name="Glavina Del Rio T."/>
            <person name="Dalin E."/>
            <person name="Tice H."/>
            <person name="Bruce D."/>
            <person name="Goodwin L."/>
            <person name="Pitluck S."/>
            <person name="Chertkov O."/>
            <person name="Larimer F.W."/>
            <person name="Land M.L."/>
            <person name="Hauser L."/>
            <person name="Brettin T.S."/>
            <person name="Detter J.C."/>
            <person name="Han S."/>
            <person name="de Vos W.M."/>
            <person name="Janssen P.H."/>
            <person name="Smidt H."/>
        </authorList>
    </citation>
    <scope>NUCLEOTIDE SEQUENCE [LARGE SCALE GENOMIC DNA]</scope>
    <source>
        <strain evidence="2 3">Ellin514</strain>
    </source>
</reference>
<dbReference type="Gene3D" id="3.40.50.300">
    <property type="entry name" value="P-loop containing nucleotide triphosphate hydrolases"/>
    <property type="match status" value="1"/>
</dbReference>
<evidence type="ECO:0000259" key="1">
    <source>
        <dbReference type="Pfam" id="PF00485"/>
    </source>
</evidence>
<dbReference type="STRING" id="320771.Cflav_PD5263"/>
<dbReference type="Proteomes" id="UP000003688">
    <property type="component" value="Unassembled WGS sequence"/>
</dbReference>
<keyword evidence="2" id="KW-0418">Kinase</keyword>
<dbReference type="PANTHER" id="PTHR10285">
    <property type="entry name" value="URIDINE KINASE"/>
    <property type="match status" value="1"/>
</dbReference>
<dbReference type="AlphaFoldDB" id="B9XCG0"/>
<evidence type="ECO:0000313" key="3">
    <source>
        <dbReference type="Proteomes" id="UP000003688"/>
    </source>
</evidence>
<evidence type="ECO:0000313" key="2">
    <source>
        <dbReference type="EMBL" id="EEF62628.1"/>
    </source>
</evidence>
<feature type="domain" description="Phosphoribulokinase/uridine kinase" evidence="1">
    <location>
        <begin position="11"/>
        <end position="186"/>
    </location>
</feature>
<dbReference type="GO" id="GO:0005524">
    <property type="term" value="F:ATP binding"/>
    <property type="evidence" value="ECO:0007669"/>
    <property type="project" value="InterPro"/>
</dbReference>
<dbReference type="OrthoDB" id="9777642at2"/>
<keyword evidence="2" id="KW-0808">Transferase</keyword>
<keyword evidence="3" id="KW-1185">Reference proteome</keyword>
<name>B9XCG0_PEDPL</name>
<proteinExistence type="predicted"/>
<dbReference type="InterPro" id="IPR006083">
    <property type="entry name" value="PRK/URK"/>
</dbReference>
<accession>B9XCG0</accession>
<dbReference type="Pfam" id="PF00485">
    <property type="entry name" value="PRK"/>
    <property type="match status" value="1"/>
</dbReference>
<dbReference type="EMBL" id="ABOX02000004">
    <property type="protein sequence ID" value="EEF62628.1"/>
    <property type="molecule type" value="Genomic_DNA"/>
</dbReference>